<dbReference type="EMBL" id="JACBKZ010000001">
    <property type="protein sequence ID" value="KAF5962216.1"/>
    <property type="molecule type" value="Genomic_DNA"/>
</dbReference>
<protein>
    <submittedName>
        <fullName evidence="2">Uncharacterized protein</fullName>
    </submittedName>
</protein>
<evidence type="ECO:0000313" key="3">
    <source>
        <dbReference type="Proteomes" id="UP000593564"/>
    </source>
</evidence>
<reference evidence="2 3" key="2">
    <citation type="submission" date="2020-07" db="EMBL/GenBank/DDBJ databases">
        <title>Genome assembly of wild tea tree DASZ reveals pedigree and selection history of tea varieties.</title>
        <authorList>
            <person name="Zhang W."/>
        </authorList>
    </citation>
    <scope>NUCLEOTIDE SEQUENCE [LARGE SCALE GENOMIC DNA]</scope>
    <source>
        <strain evidence="3">cv. G240</strain>
        <tissue evidence="2">Leaf</tissue>
    </source>
</reference>
<evidence type="ECO:0000256" key="1">
    <source>
        <dbReference type="SAM" id="MobiDB-lite"/>
    </source>
</evidence>
<accession>A0A7J7ICG5</accession>
<name>A0A7J7ICG5_CAMSI</name>
<comment type="caution">
    <text evidence="2">The sequence shown here is derived from an EMBL/GenBank/DDBJ whole genome shotgun (WGS) entry which is preliminary data.</text>
</comment>
<dbReference type="Proteomes" id="UP000593564">
    <property type="component" value="Unassembled WGS sequence"/>
</dbReference>
<gene>
    <name evidence="2" type="ORF">HYC85_003425</name>
</gene>
<reference evidence="3" key="1">
    <citation type="journal article" date="2020" name="Nat. Commun.">
        <title>Genome assembly of wild tea tree DASZ reveals pedigree and selection history of tea varieties.</title>
        <authorList>
            <person name="Zhang W."/>
            <person name="Zhang Y."/>
            <person name="Qiu H."/>
            <person name="Guo Y."/>
            <person name="Wan H."/>
            <person name="Zhang X."/>
            <person name="Scossa F."/>
            <person name="Alseekh S."/>
            <person name="Zhang Q."/>
            <person name="Wang P."/>
            <person name="Xu L."/>
            <person name="Schmidt M.H."/>
            <person name="Jia X."/>
            <person name="Li D."/>
            <person name="Zhu A."/>
            <person name="Guo F."/>
            <person name="Chen W."/>
            <person name="Ni D."/>
            <person name="Usadel B."/>
            <person name="Fernie A.R."/>
            <person name="Wen W."/>
        </authorList>
    </citation>
    <scope>NUCLEOTIDE SEQUENCE [LARGE SCALE GENOMIC DNA]</scope>
    <source>
        <strain evidence="3">cv. G240</strain>
    </source>
</reference>
<evidence type="ECO:0000313" key="2">
    <source>
        <dbReference type="EMBL" id="KAF5962216.1"/>
    </source>
</evidence>
<sequence length="49" mass="5670">MYHITLPQKKKRDSITHASNPTTMGSQKHNHPQHTYNPTTTYHINTTNP</sequence>
<feature type="region of interest" description="Disordered" evidence="1">
    <location>
        <begin position="1"/>
        <end position="49"/>
    </location>
</feature>
<dbReference type="AlphaFoldDB" id="A0A7J7ICG5"/>
<keyword evidence="3" id="KW-1185">Reference proteome</keyword>
<organism evidence="2 3">
    <name type="scientific">Camellia sinensis</name>
    <name type="common">Tea plant</name>
    <name type="synonym">Thea sinensis</name>
    <dbReference type="NCBI Taxonomy" id="4442"/>
    <lineage>
        <taxon>Eukaryota</taxon>
        <taxon>Viridiplantae</taxon>
        <taxon>Streptophyta</taxon>
        <taxon>Embryophyta</taxon>
        <taxon>Tracheophyta</taxon>
        <taxon>Spermatophyta</taxon>
        <taxon>Magnoliopsida</taxon>
        <taxon>eudicotyledons</taxon>
        <taxon>Gunneridae</taxon>
        <taxon>Pentapetalae</taxon>
        <taxon>asterids</taxon>
        <taxon>Ericales</taxon>
        <taxon>Theaceae</taxon>
        <taxon>Camellia</taxon>
    </lineage>
</organism>
<feature type="compositionally biased region" description="Polar residues" evidence="1">
    <location>
        <begin position="16"/>
        <end position="49"/>
    </location>
</feature>
<proteinExistence type="predicted"/>